<sequence length="448" mass="49167">MLNAGRFRAQTCGGQTRRAFLTLGTSAAAGLGLAGTLQRASAAQPHRAKSVILLWLWGAPSHLDTFDPKPDAPAEYRGPFSPIATRTPGLQISELLPRLANCSDRYALIRSMVTFDGGHPGAGTWGLTGFAENPEPVHPNFGSIVAKQTLQQRGPTELPPFFYVGRGIPRDLPRRIKGYGGGRLGQRYDPFLVNCQADGSVELPALDLLDDLSPARIDSREELLGILDDSRRRLDAAGFETWDRTWQTAYGLLTRPEARAAFDLTHESDTVRDAYGYTSFGQSCLLARRLVEAEVPYVQVNWSEYVEAMSPGCDFGWDTHIYNFELLQDRHCPILDRALSSLLLDLENRGLLDSTLVVAMGEFGRTPKLNKRAARDHWPRCYFSLWAGAGVAGGRVIGESDKLAQDPVTSPITPLMAGTTICELAGLDVATRSGMDVLEEGRIIYELF</sequence>
<dbReference type="PANTHER" id="PTHR43737:SF1">
    <property type="entry name" value="DUF1501 DOMAIN-CONTAINING PROTEIN"/>
    <property type="match status" value="1"/>
</dbReference>
<organism evidence="1 2">
    <name type="scientific">Maioricimonas rarisocia</name>
    <dbReference type="NCBI Taxonomy" id="2528026"/>
    <lineage>
        <taxon>Bacteria</taxon>
        <taxon>Pseudomonadati</taxon>
        <taxon>Planctomycetota</taxon>
        <taxon>Planctomycetia</taxon>
        <taxon>Planctomycetales</taxon>
        <taxon>Planctomycetaceae</taxon>
        <taxon>Maioricimonas</taxon>
    </lineage>
</organism>
<dbReference type="InterPro" id="IPR006311">
    <property type="entry name" value="TAT_signal"/>
</dbReference>
<dbReference type="RefSeq" id="WP_145367024.1">
    <property type="nucleotide sequence ID" value="NZ_CP036275.1"/>
</dbReference>
<dbReference type="PANTHER" id="PTHR43737">
    <property type="entry name" value="BLL7424 PROTEIN"/>
    <property type="match status" value="1"/>
</dbReference>
<dbReference type="Pfam" id="PF07394">
    <property type="entry name" value="DUF1501"/>
    <property type="match status" value="1"/>
</dbReference>
<dbReference type="EMBL" id="CP036275">
    <property type="protein sequence ID" value="QDU36352.1"/>
    <property type="molecule type" value="Genomic_DNA"/>
</dbReference>
<dbReference type="OrthoDB" id="252987at2"/>
<evidence type="ECO:0000313" key="2">
    <source>
        <dbReference type="Proteomes" id="UP000320496"/>
    </source>
</evidence>
<dbReference type="InterPro" id="IPR017850">
    <property type="entry name" value="Alkaline_phosphatase_core_sf"/>
</dbReference>
<dbReference type="InterPro" id="IPR010869">
    <property type="entry name" value="DUF1501"/>
</dbReference>
<dbReference type="KEGG" id="mri:Mal4_06370"/>
<gene>
    <name evidence="1" type="ORF">Mal4_06370</name>
</gene>
<proteinExistence type="predicted"/>
<protein>
    <recommendedName>
        <fullName evidence="3">DUF1501 domain-containing protein</fullName>
    </recommendedName>
</protein>
<dbReference type="AlphaFoldDB" id="A0A517Z1J6"/>
<dbReference type="SUPFAM" id="SSF53649">
    <property type="entry name" value="Alkaline phosphatase-like"/>
    <property type="match status" value="1"/>
</dbReference>
<evidence type="ECO:0000313" key="1">
    <source>
        <dbReference type="EMBL" id="QDU36352.1"/>
    </source>
</evidence>
<reference evidence="1 2" key="1">
    <citation type="submission" date="2019-02" db="EMBL/GenBank/DDBJ databases">
        <title>Deep-cultivation of Planctomycetes and their phenomic and genomic characterization uncovers novel biology.</title>
        <authorList>
            <person name="Wiegand S."/>
            <person name="Jogler M."/>
            <person name="Boedeker C."/>
            <person name="Pinto D."/>
            <person name="Vollmers J."/>
            <person name="Rivas-Marin E."/>
            <person name="Kohn T."/>
            <person name="Peeters S.H."/>
            <person name="Heuer A."/>
            <person name="Rast P."/>
            <person name="Oberbeckmann S."/>
            <person name="Bunk B."/>
            <person name="Jeske O."/>
            <person name="Meyerdierks A."/>
            <person name="Storesund J.E."/>
            <person name="Kallscheuer N."/>
            <person name="Luecker S."/>
            <person name="Lage O.M."/>
            <person name="Pohl T."/>
            <person name="Merkel B.J."/>
            <person name="Hornburger P."/>
            <person name="Mueller R.-W."/>
            <person name="Bruemmer F."/>
            <person name="Labrenz M."/>
            <person name="Spormann A.M."/>
            <person name="Op den Camp H."/>
            <person name="Overmann J."/>
            <person name="Amann R."/>
            <person name="Jetten M.S.M."/>
            <person name="Mascher T."/>
            <person name="Medema M.H."/>
            <person name="Devos D.P."/>
            <person name="Kaster A.-K."/>
            <person name="Ovreas L."/>
            <person name="Rohde M."/>
            <person name="Galperin M.Y."/>
            <person name="Jogler C."/>
        </authorList>
    </citation>
    <scope>NUCLEOTIDE SEQUENCE [LARGE SCALE GENOMIC DNA]</scope>
    <source>
        <strain evidence="1 2">Mal4</strain>
    </source>
</reference>
<evidence type="ECO:0008006" key="3">
    <source>
        <dbReference type="Google" id="ProtNLM"/>
    </source>
</evidence>
<dbReference type="PROSITE" id="PS51318">
    <property type="entry name" value="TAT"/>
    <property type="match status" value="1"/>
</dbReference>
<name>A0A517Z1J6_9PLAN</name>
<keyword evidence="2" id="KW-1185">Reference proteome</keyword>
<accession>A0A517Z1J6</accession>
<dbReference type="Proteomes" id="UP000320496">
    <property type="component" value="Chromosome"/>
</dbReference>